<reference evidence="12 13" key="1">
    <citation type="submission" date="2019-07" db="EMBL/GenBank/DDBJ databases">
        <title>Genome sequencing for Formosa sp. PS13.</title>
        <authorList>
            <person name="Park S.-J."/>
        </authorList>
    </citation>
    <scope>NUCLEOTIDE SEQUENCE [LARGE SCALE GENOMIC DNA]</scope>
    <source>
        <strain evidence="12 13">PS13</strain>
    </source>
</reference>
<feature type="domain" description="L-fucose isomerase N-terminal-2" evidence="11">
    <location>
        <begin position="177"/>
        <end position="356"/>
    </location>
</feature>
<dbReference type="RefSeq" id="WP_143382377.1">
    <property type="nucleotide sequence ID" value="NZ_CP041637.1"/>
</dbReference>
<evidence type="ECO:0000256" key="3">
    <source>
        <dbReference type="ARBA" id="ARBA00023211"/>
    </source>
</evidence>
<keyword evidence="6 7" id="KW-0119">Carbohydrate metabolism</keyword>
<dbReference type="GO" id="GO:0019571">
    <property type="term" value="P:D-arabinose catabolic process"/>
    <property type="evidence" value="ECO:0007669"/>
    <property type="project" value="TreeGrafter"/>
</dbReference>
<comment type="similarity">
    <text evidence="7">Belongs to the L-fucose isomerase family.</text>
</comment>
<dbReference type="GO" id="GO:0008736">
    <property type="term" value="F:L-fucose isomerase activity"/>
    <property type="evidence" value="ECO:0007669"/>
    <property type="project" value="UniProtKB-UniRule"/>
</dbReference>
<evidence type="ECO:0000256" key="2">
    <source>
        <dbReference type="ARBA" id="ARBA00022723"/>
    </source>
</evidence>
<evidence type="ECO:0000256" key="6">
    <source>
        <dbReference type="ARBA" id="ARBA00023277"/>
    </source>
</evidence>
<evidence type="ECO:0000256" key="8">
    <source>
        <dbReference type="SAM" id="MobiDB-lite"/>
    </source>
</evidence>
<dbReference type="SUPFAM" id="SSF50443">
    <property type="entry name" value="FucI/AraA C-terminal domain-like"/>
    <property type="match status" value="1"/>
</dbReference>
<dbReference type="EMBL" id="CP041637">
    <property type="protein sequence ID" value="QDO95471.1"/>
    <property type="molecule type" value="Genomic_DNA"/>
</dbReference>
<feature type="binding site" evidence="7">
    <location>
        <position position="363"/>
    </location>
    <ligand>
        <name>Mn(2+)</name>
        <dbReference type="ChEBI" id="CHEBI:29035"/>
    </ligand>
</feature>
<comment type="cofactor">
    <cofactor evidence="7">
        <name>Mn(2+)</name>
        <dbReference type="ChEBI" id="CHEBI:29035"/>
    </cofactor>
</comment>
<proteinExistence type="inferred from homology"/>
<keyword evidence="1 7" id="KW-0963">Cytoplasm</keyword>
<comment type="catalytic activity">
    <reaction evidence="7">
        <text>L-fucose = L-fuculose</text>
        <dbReference type="Rhea" id="RHEA:17233"/>
        <dbReference type="ChEBI" id="CHEBI:2181"/>
        <dbReference type="ChEBI" id="CHEBI:17617"/>
        <dbReference type="EC" id="5.3.1.25"/>
    </reaction>
</comment>
<evidence type="ECO:0000256" key="7">
    <source>
        <dbReference type="HAMAP-Rule" id="MF_01254"/>
    </source>
</evidence>
<comment type="function">
    <text evidence="7">Converts the aldose L-fucose into the corresponding ketose L-fuculose.</text>
</comment>
<dbReference type="AlphaFoldDB" id="A0A516GVB7"/>
<feature type="domain" description="L-fucose isomerase C-terminal" evidence="9">
    <location>
        <begin position="392"/>
        <end position="556"/>
    </location>
</feature>
<feature type="active site" description="Proton acceptor" evidence="7">
    <location>
        <position position="363"/>
    </location>
</feature>
<evidence type="ECO:0000313" key="12">
    <source>
        <dbReference type="EMBL" id="QDO95471.1"/>
    </source>
</evidence>
<comment type="pathway">
    <text evidence="7">Carbohydrate degradation; L-fucose degradation; L-lactaldehyde and glycerone phosphate from L-fucose: step 1/3.</text>
</comment>
<dbReference type="Pfam" id="PF07882">
    <property type="entry name" value="Fucose_iso_N2"/>
    <property type="match status" value="1"/>
</dbReference>
<dbReference type="KEGG" id="fop:FNB79_16335"/>
<dbReference type="HAMAP" id="MF_01254">
    <property type="entry name" value="Fucose_iso"/>
    <property type="match status" value="1"/>
</dbReference>
<comment type="subcellular location">
    <subcellularLocation>
        <location evidence="7">Cytoplasm</location>
    </subcellularLocation>
</comment>
<feature type="binding site" evidence="7">
    <location>
        <position position="530"/>
    </location>
    <ligand>
        <name>Mn(2+)</name>
        <dbReference type="ChEBI" id="CHEBI:29035"/>
    </ligand>
</feature>
<dbReference type="Pfam" id="PF02952">
    <property type="entry name" value="Fucose_iso_C"/>
    <property type="match status" value="1"/>
</dbReference>
<evidence type="ECO:0000313" key="13">
    <source>
        <dbReference type="Proteomes" id="UP000319209"/>
    </source>
</evidence>
<dbReference type="SUPFAM" id="SSF53743">
    <property type="entry name" value="FucI/AraA N-terminal and middle domains"/>
    <property type="match status" value="1"/>
</dbReference>
<feature type="domain" description="L-fucose isomerase N-terminal-1" evidence="10">
    <location>
        <begin position="9"/>
        <end position="176"/>
    </location>
</feature>
<dbReference type="PANTHER" id="PTHR37840">
    <property type="entry name" value="L-FUCOSE ISOMERASE"/>
    <property type="match status" value="1"/>
</dbReference>
<evidence type="ECO:0000259" key="11">
    <source>
        <dbReference type="Pfam" id="PF07882"/>
    </source>
</evidence>
<keyword evidence="13" id="KW-1185">Reference proteome</keyword>
<dbReference type="InterPro" id="IPR038392">
    <property type="entry name" value="Fucose_isomerase_dom2_sf"/>
</dbReference>
<evidence type="ECO:0000259" key="10">
    <source>
        <dbReference type="Pfam" id="PF07881"/>
    </source>
</evidence>
<evidence type="ECO:0000259" key="9">
    <source>
        <dbReference type="Pfam" id="PF02952"/>
    </source>
</evidence>
<keyword evidence="5 7" id="KW-0294">Fucose metabolism</keyword>
<dbReference type="OrthoDB" id="9760430at2"/>
<gene>
    <name evidence="7" type="primary">fucI</name>
    <name evidence="12" type="ORF">FNB79_16335</name>
</gene>
<dbReference type="InterPro" id="IPR012889">
    <property type="entry name" value="Fucose_isomerase_N2"/>
</dbReference>
<keyword evidence="2 7" id="KW-0479">Metal-binding</keyword>
<protein>
    <recommendedName>
        <fullName evidence="7">L-fucose isomerase</fullName>
        <shortName evidence="7">FucIase</shortName>
        <ecNumber evidence="7">5.3.1.25</ecNumber>
    </recommendedName>
    <alternativeName>
        <fullName evidence="7">6-deoxy-L-galactose isomerase</fullName>
    </alternativeName>
</protein>
<dbReference type="Gene3D" id="3.20.14.10">
    <property type="entry name" value="L-fucose/L-arabinose isomerase, C-terminal"/>
    <property type="match status" value="1"/>
</dbReference>
<accession>A0A516GVB7</accession>
<dbReference type="GO" id="GO:0008790">
    <property type="term" value="F:arabinose isomerase activity"/>
    <property type="evidence" value="ECO:0007669"/>
    <property type="project" value="TreeGrafter"/>
</dbReference>
<keyword evidence="4 7" id="KW-0413">Isomerase</keyword>
<evidence type="ECO:0000256" key="4">
    <source>
        <dbReference type="ARBA" id="ARBA00023235"/>
    </source>
</evidence>
<feature type="region of interest" description="Disordered" evidence="8">
    <location>
        <begin position="240"/>
        <end position="260"/>
    </location>
</feature>
<dbReference type="FunFam" id="3.20.14.10:FF:000001">
    <property type="entry name" value="L-fucose isomerase"/>
    <property type="match status" value="1"/>
</dbReference>
<keyword evidence="3 7" id="KW-0464">Manganese</keyword>
<evidence type="ECO:0000256" key="1">
    <source>
        <dbReference type="ARBA" id="ARBA00022490"/>
    </source>
</evidence>
<dbReference type="Pfam" id="PF07881">
    <property type="entry name" value="Fucose_iso_N1"/>
    <property type="match status" value="1"/>
</dbReference>
<dbReference type="InterPro" id="IPR038393">
    <property type="entry name" value="Fuc_iso_dom3_sf"/>
</dbReference>
<dbReference type="EC" id="5.3.1.25" evidence="7"/>
<dbReference type="InterPro" id="IPR009015">
    <property type="entry name" value="Fucose_isomerase_N/cen_sf"/>
</dbReference>
<dbReference type="UniPathway" id="UPA00563">
    <property type="reaction ID" value="UER00624"/>
</dbReference>
<dbReference type="InterPro" id="IPR015888">
    <property type="entry name" value="Fuc_isomerase_C"/>
</dbReference>
<dbReference type="GO" id="GO:0042355">
    <property type="term" value="P:L-fucose catabolic process"/>
    <property type="evidence" value="ECO:0007669"/>
    <property type="project" value="UniProtKB-UniRule"/>
</dbReference>
<organism evidence="12 13">
    <name type="scientific">Formosa sediminum</name>
    <dbReference type="NCBI Taxonomy" id="2594004"/>
    <lineage>
        <taxon>Bacteria</taxon>
        <taxon>Pseudomonadati</taxon>
        <taxon>Bacteroidota</taxon>
        <taxon>Flavobacteriia</taxon>
        <taxon>Flavobacteriales</taxon>
        <taxon>Flavobacteriaceae</taxon>
        <taxon>Formosa</taxon>
    </lineage>
</organism>
<dbReference type="Gene3D" id="3.40.275.10">
    <property type="entry name" value="L-fucose Isomerase, Chain A, domain 2"/>
    <property type="match status" value="1"/>
</dbReference>
<dbReference type="Gene3D" id="3.40.50.1070">
    <property type="match status" value="1"/>
</dbReference>
<dbReference type="InterPro" id="IPR005763">
    <property type="entry name" value="Fucose_isomerase"/>
</dbReference>
<dbReference type="InterPro" id="IPR012888">
    <property type="entry name" value="Fucose_iso_N1"/>
</dbReference>
<dbReference type="GO" id="GO:0030145">
    <property type="term" value="F:manganese ion binding"/>
    <property type="evidence" value="ECO:0007669"/>
    <property type="project" value="UniProtKB-UniRule"/>
</dbReference>
<dbReference type="InterPro" id="IPR004216">
    <property type="entry name" value="Fuc/Ara_isomerase_C"/>
</dbReference>
<sequence>MSRLIGRLPKVGIRPTIDGRELGVRESLEVQTMDMAKAAAKLIEETLRFPSGEKVECVIADTTIGGVADAAACADKFKKEGVEVSLSVTPCWCYGTEVMDTDPLIPKAVWGFNGTERPGAVYLAAALAGYSQKGLPAFGIYGKEVQDGGDTSIPDDVAEKILRFTKGALAVAQMKGKSYLSIGYSSMGIAGSMVDVNFLQDYLGVRAEFVESVELLRRIENNIFDQDEYEKALAWTKEHCKEGEDRNSPEQQKSREQKDAEWEKVVKMTLICKDLMNGNPKLKAMGFGEESKGRNAIMGGFQGQRQWTDYQPNADFTESILNSSFDWNGIRQAYVFATENDCLNAISMLFGHLLTNKAQLFSDVRTYWSPESVERVTSKKLTGLAEHGIIHLINSGSTTLDATAQQLDAEGNPTMKPFWDITEEDVQRCLDNTKWPPATSEYFRGGGFSSQFLTKGTMPLTMCRVNLVKGIGPVLQIAEGWSVELPEDIHTVLDDRTDPTWPTTWFVPRTTGQGAFKDVYTVMAKWGANHGAITHGHIGADLISLAAMLRIPVNMHNVDENDVFRPSAWSAFGEQLEGADYRACKNYGPLYGFKH</sequence>
<dbReference type="Proteomes" id="UP000319209">
    <property type="component" value="Chromosome"/>
</dbReference>
<feature type="binding site" evidence="7">
    <location>
        <position position="339"/>
    </location>
    <ligand>
        <name>Mn(2+)</name>
        <dbReference type="ChEBI" id="CHEBI:29035"/>
    </ligand>
</feature>
<dbReference type="PANTHER" id="PTHR37840:SF1">
    <property type="entry name" value="L-FUCOSE ISOMERASE"/>
    <property type="match status" value="1"/>
</dbReference>
<dbReference type="InterPro" id="IPR038391">
    <property type="entry name" value="Fucose_iso_dom1_sf"/>
</dbReference>
<dbReference type="NCBIfam" id="TIGR01089">
    <property type="entry name" value="fucI"/>
    <property type="match status" value="1"/>
</dbReference>
<dbReference type="GO" id="GO:0005737">
    <property type="term" value="C:cytoplasm"/>
    <property type="evidence" value="ECO:0007669"/>
    <property type="project" value="UniProtKB-SubCell"/>
</dbReference>
<evidence type="ECO:0000256" key="5">
    <source>
        <dbReference type="ARBA" id="ARBA00023253"/>
    </source>
</evidence>
<name>A0A516GVB7_9FLAO</name>
<dbReference type="NCBIfam" id="NF008220">
    <property type="entry name" value="PRK10991.1"/>
    <property type="match status" value="1"/>
</dbReference>
<feature type="active site" description="Proton acceptor" evidence="7">
    <location>
        <position position="339"/>
    </location>
</feature>